<dbReference type="AlphaFoldDB" id="A0A0E9RBD8"/>
<reference evidence="1" key="2">
    <citation type="journal article" date="2015" name="Fish Shellfish Immunol.">
        <title>Early steps in the European eel (Anguilla anguilla)-Vibrio vulnificus interaction in the gills: Role of the RtxA13 toxin.</title>
        <authorList>
            <person name="Callol A."/>
            <person name="Pajuelo D."/>
            <person name="Ebbesson L."/>
            <person name="Teles M."/>
            <person name="MacKenzie S."/>
            <person name="Amaro C."/>
        </authorList>
    </citation>
    <scope>NUCLEOTIDE SEQUENCE</scope>
</reference>
<organism evidence="1">
    <name type="scientific">Anguilla anguilla</name>
    <name type="common">European freshwater eel</name>
    <name type="synonym">Muraena anguilla</name>
    <dbReference type="NCBI Taxonomy" id="7936"/>
    <lineage>
        <taxon>Eukaryota</taxon>
        <taxon>Metazoa</taxon>
        <taxon>Chordata</taxon>
        <taxon>Craniata</taxon>
        <taxon>Vertebrata</taxon>
        <taxon>Euteleostomi</taxon>
        <taxon>Actinopterygii</taxon>
        <taxon>Neopterygii</taxon>
        <taxon>Teleostei</taxon>
        <taxon>Anguilliformes</taxon>
        <taxon>Anguillidae</taxon>
        <taxon>Anguilla</taxon>
    </lineage>
</organism>
<dbReference type="EMBL" id="GBXM01082465">
    <property type="protein sequence ID" value="JAH26112.1"/>
    <property type="molecule type" value="Transcribed_RNA"/>
</dbReference>
<proteinExistence type="predicted"/>
<protein>
    <submittedName>
        <fullName evidence="1">Uncharacterized protein</fullName>
    </submittedName>
</protein>
<evidence type="ECO:0000313" key="1">
    <source>
        <dbReference type="EMBL" id="JAH26112.1"/>
    </source>
</evidence>
<accession>A0A0E9RBD8</accession>
<name>A0A0E9RBD8_ANGAN</name>
<reference evidence="1" key="1">
    <citation type="submission" date="2014-11" db="EMBL/GenBank/DDBJ databases">
        <authorList>
            <person name="Amaro Gonzalez C."/>
        </authorList>
    </citation>
    <scope>NUCLEOTIDE SEQUENCE</scope>
</reference>
<sequence>MDRDIQQDVITAQFTKLNKGTSV</sequence>